<dbReference type="Pfam" id="PF26639">
    <property type="entry name" value="Het-6_barrel"/>
    <property type="match status" value="1"/>
</dbReference>
<gene>
    <name evidence="3" type="ORF">NKR23_g6600</name>
</gene>
<feature type="compositionally biased region" description="Acidic residues" evidence="1">
    <location>
        <begin position="212"/>
        <end position="228"/>
    </location>
</feature>
<feature type="compositionally biased region" description="Basic and acidic residues" evidence="1">
    <location>
        <begin position="17"/>
        <end position="28"/>
    </location>
</feature>
<evidence type="ECO:0000313" key="4">
    <source>
        <dbReference type="Proteomes" id="UP001174694"/>
    </source>
</evidence>
<feature type="region of interest" description="Disordered" evidence="1">
    <location>
        <begin position="203"/>
        <end position="236"/>
    </location>
</feature>
<comment type="caution">
    <text evidence="3">The sequence shown here is derived from an EMBL/GenBank/DDBJ whole genome shotgun (WGS) entry which is preliminary data.</text>
</comment>
<reference evidence="3" key="1">
    <citation type="submission" date="2022-07" db="EMBL/GenBank/DDBJ databases">
        <title>Fungi with potential for degradation of polypropylene.</title>
        <authorList>
            <person name="Gostincar C."/>
        </authorList>
    </citation>
    <scope>NUCLEOTIDE SEQUENCE</scope>
    <source>
        <strain evidence="3">EXF-13308</strain>
    </source>
</reference>
<dbReference type="AlphaFoldDB" id="A0AA38VE50"/>
<evidence type="ECO:0000259" key="2">
    <source>
        <dbReference type="Pfam" id="PF06985"/>
    </source>
</evidence>
<organism evidence="3 4">
    <name type="scientific">Pleurostoma richardsiae</name>
    <dbReference type="NCBI Taxonomy" id="41990"/>
    <lineage>
        <taxon>Eukaryota</taxon>
        <taxon>Fungi</taxon>
        <taxon>Dikarya</taxon>
        <taxon>Ascomycota</taxon>
        <taxon>Pezizomycotina</taxon>
        <taxon>Sordariomycetes</taxon>
        <taxon>Sordariomycetidae</taxon>
        <taxon>Calosphaeriales</taxon>
        <taxon>Pleurostomataceae</taxon>
        <taxon>Pleurostoma</taxon>
    </lineage>
</organism>
<keyword evidence="4" id="KW-1185">Reference proteome</keyword>
<sequence>MDERGERNSASQRPKKDHGSNDPLEKFIDPDFMPKVLVGADYTKPEDMQKSLYDFMTAAIINSADEDFDPKELRQIQFSDLDANTSAVIDGLMHSHNRRGRTRIRPFLHPNYSYEALSYVWGLSTEGHTITLDDRGNIPVTDNLFAALRRLRNRDMRRVLWVDSLCINQQSIEERNEQVQMMGRIYNSATSVVVWLGDTEVNTPQPIPDQELVSEEASDSELDADEESNGDKKPEDPLLTWQKEILNRTLTTASPPWWTRAWVTQELVLAYDIRVAFGPIEVDWETFYSDMSSVWTTVSKLGRLISLRQNRQYWQYEGSIGETALLTRYCDATDLRDKVYSLLSLVKPAQAQLLKPNYALDPAEIFTQATFADIWGNVYKSDVYTESMANYERRYINQSPRYPVFSSYGDNTVQTGLRPDRFRILNWAKPTPNRIPHMPSWAVDFSDSASFMEDAHFRYHHERWTFDGNGNLCEQAMVKLSPDKRRLTVRGVVFDHVKHFIGDMPVHEYKGHLAEISNSLAKIHSEMPTVNPYNLATGTTTLRTDDLRVLKRPNWVLTKTGHGKIKISVDEYFEERLGHWDPDERPTIDWASLDEAGLAECQHEGCRCGPSRIFKAWNTCVGLPKHAQNYISPDRSYISPWDDYCISYKGEGKTEDPLREEDILYLLTTTCGFFGLARETVRPGDVIALFYGSDVPVVLRPDGDHYTYEGRAWINGIMMGELWNIYEDPMLEQRDFEIW</sequence>
<feature type="domain" description="Heterokaryon incompatibility" evidence="2">
    <location>
        <begin position="114"/>
        <end position="266"/>
    </location>
</feature>
<name>A0AA38VE50_9PEZI</name>
<evidence type="ECO:0000256" key="1">
    <source>
        <dbReference type="SAM" id="MobiDB-lite"/>
    </source>
</evidence>
<evidence type="ECO:0000313" key="3">
    <source>
        <dbReference type="EMBL" id="KAJ9143520.1"/>
    </source>
</evidence>
<dbReference type="Pfam" id="PF06985">
    <property type="entry name" value="HET"/>
    <property type="match status" value="1"/>
</dbReference>
<accession>A0AA38VE50</accession>
<dbReference type="Proteomes" id="UP001174694">
    <property type="component" value="Unassembled WGS sequence"/>
</dbReference>
<dbReference type="PANTHER" id="PTHR24148">
    <property type="entry name" value="ANKYRIN REPEAT DOMAIN-CONTAINING PROTEIN 39 HOMOLOG-RELATED"/>
    <property type="match status" value="1"/>
</dbReference>
<dbReference type="EMBL" id="JANBVO010000019">
    <property type="protein sequence ID" value="KAJ9143520.1"/>
    <property type="molecule type" value="Genomic_DNA"/>
</dbReference>
<proteinExistence type="predicted"/>
<dbReference type="PANTHER" id="PTHR24148:SF82">
    <property type="entry name" value="HETEROKARYON INCOMPATIBILITY DOMAIN-CONTAINING PROTEIN"/>
    <property type="match status" value="1"/>
</dbReference>
<dbReference type="InterPro" id="IPR052895">
    <property type="entry name" value="HetReg/Transcr_Mod"/>
</dbReference>
<dbReference type="InterPro" id="IPR010730">
    <property type="entry name" value="HET"/>
</dbReference>
<feature type="region of interest" description="Disordered" evidence="1">
    <location>
        <begin position="1"/>
        <end position="28"/>
    </location>
</feature>
<protein>
    <recommendedName>
        <fullName evidence="2">Heterokaryon incompatibility domain-containing protein</fullName>
    </recommendedName>
</protein>